<name>A0A915KTD1_ROMCU</name>
<reference evidence="3" key="1">
    <citation type="submission" date="2022-11" db="UniProtKB">
        <authorList>
            <consortium name="WormBaseParasite"/>
        </authorList>
    </citation>
    <scope>IDENTIFICATION</scope>
</reference>
<evidence type="ECO:0000313" key="2">
    <source>
        <dbReference type="Proteomes" id="UP000887565"/>
    </source>
</evidence>
<organism evidence="2 3">
    <name type="scientific">Romanomermis culicivorax</name>
    <name type="common">Nematode worm</name>
    <dbReference type="NCBI Taxonomy" id="13658"/>
    <lineage>
        <taxon>Eukaryota</taxon>
        <taxon>Metazoa</taxon>
        <taxon>Ecdysozoa</taxon>
        <taxon>Nematoda</taxon>
        <taxon>Enoplea</taxon>
        <taxon>Dorylaimia</taxon>
        <taxon>Mermithida</taxon>
        <taxon>Mermithoidea</taxon>
        <taxon>Mermithidae</taxon>
        <taxon>Romanomermis</taxon>
    </lineage>
</organism>
<accession>A0A915KTD1</accession>
<dbReference type="InterPro" id="IPR028265">
    <property type="entry name" value="TTDN1/SICKLE"/>
</dbReference>
<feature type="compositionally biased region" description="Polar residues" evidence="1">
    <location>
        <begin position="55"/>
        <end position="71"/>
    </location>
</feature>
<dbReference type="Proteomes" id="UP000887565">
    <property type="component" value="Unplaced"/>
</dbReference>
<keyword evidence="2" id="KW-1185">Reference proteome</keyword>
<dbReference type="Pfam" id="PF15502">
    <property type="entry name" value="MPLKIP"/>
    <property type="match status" value="1"/>
</dbReference>
<evidence type="ECO:0000256" key="1">
    <source>
        <dbReference type="SAM" id="MobiDB-lite"/>
    </source>
</evidence>
<feature type="compositionally biased region" description="Polar residues" evidence="1">
    <location>
        <begin position="37"/>
        <end position="48"/>
    </location>
</feature>
<proteinExistence type="predicted"/>
<feature type="region of interest" description="Disordered" evidence="1">
    <location>
        <begin position="37"/>
        <end position="73"/>
    </location>
</feature>
<dbReference type="AlphaFoldDB" id="A0A915KTD1"/>
<evidence type="ECO:0000313" key="3">
    <source>
        <dbReference type="WBParaSite" id="nRc.2.0.1.t42174-RA"/>
    </source>
</evidence>
<dbReference type="WBParaSite" id="nRc.2.0.1.t42174-RA">
    <property type="protein sequence ID" value="nRc.2.0.1.t42174-RA"/>
    <property type="gene ID" value="nRc.2.0.1.g42174"/>
</dbReference>
<sequence length="160" mass="18297">MSSSQDNRNFALHFGNPIANQNAQHFNEHVDFAPYSSPNTYRSPSIDATTSSSSNYHSQNRTPSRGYQTGRRTFRPYQRGFNNFRGGPKRQHFQGDKLINNDGDISCYINFEMLQDPWEHLMKKRSAVIANNLIAADSETTQNLRQKDCQAYAKTNEAVE</sequence>
<protein>
    <submittedName>
        <fullName evidence="3">Uncharacterized protein</fullName>
    </submittedName>
</protein>